<keyword evidence="2" id="KW-0812">Transmembrane</keyword>
<feature type="transmembrane region" description="Helical" evidence="2">
    <location>
        <begin position="322"/>
        <end position="340"/>
    </location>
</feature>
<evidence type="ECO:0000256" key="2">
    <source>
        <dbReference type="SAM" id="Phobius"/>
    </source>
</evidence>
<feature type="compositionally biased region" description="Low complexity" evidence="1">
    <location>
        <begin position="17"/>
        <end position="53"/>
    </location>
</feature>
<feature type="region of interest" description="Disordered" evidence="1">
    <location>
        <begin position="566"/>
        <end position="663"/>
    </location>
</feature>
<dbReference type="PANTHER" id="PTHR34473">
    <property type="entry name" value="UPF0699 TRANSMEMBRANE PROTEIN YDBS"/>
    <property type="match status" value="1"/>
</dbReference>
<comment type="caution">
    <text evidence="4">The sequence shown here is derived from an EMBL/GenBank/DDBJ whole genome shotgun (WGS) entry which is preliminary data.</text>
</comment>
<feature type="transmembrane region" description="Helical" evidence="2">
    <location>
        <begin position="292"/>
        <end position="316"/>
    </location>
</feature>
<dbReference type="Pfam" id="PF03703">
    <property type="entry name" value="bPH_2"/>
    <property type="match status" value="2"/>
</dbReference>
<evidence type="ECO:0000259" key="3">
    <source>
        <dbReference type="Pfam" id="PF03703"/>
    </source>
</evidence>
<feature type="transmembrane region" description="Helical" evidence="2">
    <location>
        <begin position="132"/>
        <end position="154"/>
    </location>
</feature>
<dbReference type="InterPro" id="IPR005182">
    <property type="entry name" value="YdbS-like_PH"/>
</dbReference>
<gene>
    <name evidence="4" type="ORF">CMsap09_04260</name>
</gene>
<feature type="compositionally biased region" description="Low complexity" evidence="1">
    <location>
        <begin position="566"/>
        <end position="580"/>
    </location>
</feature>
<feature type="domain" description="YdbS-like PH" evidence="3">
    <location>
        <begin position="154"/>
        <end position="228"/>
    </location>
</feature>
<sequence length="663" mass="69569">MTDPTPREPDSARSAWSHGSPDGSADAAGPDAPAGPDAHAGPHAPAGPDAHASPTEHAVPAAEARIAEELTDGDWHRLHPATPLLRGGIVFLVVIGFLLSSLREQLVEQFVPGQRRDGEQDLIPMLVETGSLIWVILGLLAFTLLAVGVSYLSWRMHTFRVTEETVEVRSGILSRTNRRARLDRIQGVNIVRPVVARLIGAAKLEIQVAGNDANLPLQYLRSRDADAFRLRVLRLASGARAEAAGSRPAAASAPAGAARGFVGARVDDFLAPELDPDAAPPQSVVRIPIPRLVGAVLLSAPTVVLVLFVVVGIPLIVRFEAWYLLVPLLPTLLGSAGFFVRRITRSLRYSVAGTPDGVRVGFGLLSTSNDTIPPGRIHAVEVVQPLLWRAAGWWEIRITRASHSSAPGAAGQQNTSILPVGDRRDVDRVLGLVLPDLVGEQALALVDVGMTGRGGADDGFTTSPRRARILKPFSWRRTGFAVDASAFLVRRGVIWRRLVIVPHARTQGVDLTQGPIDRRLDLVSVRAATVAGPVDTRLGAIDRATGMELSTRLVAAAVASARSDTSAHWGAGAGDWPAPGSEAVAPTAPATDQRPGVEPAASAPSAAADAADAAWPPPPAPTATPETASDAALASEPDATPEAASDAAPASAPRHRSTPEDPA</sequence>
<feature type="compositionally biased region" description="Low complexity" evidence="1">
    <location>
        <begin position="599"/>
        <end position="614"/>
    </location>
</feature>
<evidence type="ECO:0000313" key="4">
    <source>
        <dbReference type="EMBL" id="OUE08140.1"/>
    </source>
</evidence>
<feature type="compositionally biased region" description="Basic and acidic residues" evidence="1">
    <location>
        <begin position="1"/>
        <end position="11"/>
    </location>
</feature>
<keyword evidence="2" id="KW-1133">Transmembrane helix</keyword>
<reference evidence="4 5" key="1">
    <citation type="submission" date="2016-08" db="EMBL/GenBank/DDBJ databases">
        <title>Genome sequence of Clavibacter michiganensis spp. strain CASJ009.</title>
        <authorList>
            <person name="Thapa S.P."/>
            <person name="Coaker G."/>
        </authorList>
    </citation>
    <scope>NUCLEOTIDE SEQUENCE [LARGE SCALE GENOMIC DNA]</scope>
    <source>
        <strain evidence="4">CASJ009</strain>
    </source>
</reference>
<evidence type="ECO:0000313" key="5">
    <source>
        <dbReference type="Proteomes" id="UP000195106"/>
    </source>
</evidence>
<feature type="region of interest" description="Disordered" evidence="1">
    <location>
        <begin position="1"/>
        <end position="59"/>
    </location>
</feature>
<name>A0A251XRN7_9MICO</name>
<evidence type="ECO:0000256" key="1">
    <source>
        <dbReference type="SAM" id="MobiDB-lite"/>
    </source>
</evidence>
<feature type="compositionally biased region" description="Low complexity" evidence="1">
    <location>
        <begin position="623"/>
        <end position="652"/>
    </location>
</feature>
<feature type="transmembrane region" description="Helical" evidence="2">
    <location>
        <begin position="84"/>
        <end position="102"/>
    </location>
</feature>
<proteinExistence type="predicted"/>
<dbReference type="AlphaFoldDB" id="A0A251XRN7"/>
<dbReference type="Proteomes" id="UP000195106">
    <property type="component" value="Unassembled WGS sequence"/>
</dbReference>
<dbReference type="PANTHER" id="PTHR34473:SF2">
    <property type="entry name" value="UPF0699 TRANSMEMBRANE PROTEIN YDBT"/>
    <property type="match status" value="1"/>
</dbReference>
<keyword evidence="2" id="KW-0472">Membrane</keyword>
<feature type="domain" description="YdbS-like PH" evidence="3">
    <location>
        <begin position="475"/>
        <end position="549"/>
    </location>
</feature>
<accession>A0A251XRN7</accession>
<organism evidence="4 5">
    <name type="scientific">Clavibacter michiganensis</name>
    <dbReference type="NCBI Taxonomy" id="28447"/>
    <lineage>
        <taxon>Bacteria</taxon>
        <taxon>Bacillati</taxon>
        <taxon>Actinomycetota</taxon>
        <taxon>Actinomycetes</taxon>
        <taxon>Micrococcales</taxon>
        <taxon>Microbacteriaceae</taxon>
        <taxon>Clavibacter</taxon>
    </lineage>
</organism>
<dbReference type="EMBL" id="MDHJ01000001">
    <property type="protein sequence ID" value="OUE08140.1"/>
    <property type="molecule type" value="Genomic_DNA"/>
</dbReference>
<protein>
    <submittedName>
        <fullName evidence="4">Bacterial membrane flanked domain protein</fullName>
    </submittedName>
</protein>